<dbReference type="AlphaFoldDB" id="A0A2J7PCM4"/>
<evidence type="ECO:0000256" key="1">
    <source>
        <dbReference type="ARBA" id="ARBA00022729"/>
    </source>
</evidence>
<proteinExistence type="predicted"/>
<comment type="caution">
    <text evidence="3">The sequence shown here is derived from an EMBL/GenBank/DDBJ whole genome shotgun (WGS) entry which is preliminary data.</text>
</comment>
<protein>
    <recommendedName>
        <fullName evidence="5">MD-2-related lipid-recognition domain-containing protein</fullName>
    </recommendedName>
</protein>
<organism evidence="3 4">
    <name type="scientific">Cryptotermes secundus</name>
    <dbReference type="NCBI Taxonomy" id="105785"/>
    <lineage>
        <taxon>Eukaryota</taxon>
        <taxon>Metazoa</taxon>
        <taxon>Ecdysozoa</taxon>
        <taxon>Arthropoda</taxon>
        <taxon>Hexapoda</taxon>
        <taxon>Insecta</taxon>
        <taxon>Pterygota</taxon>
        <taxon>Neoptera</taxon>
        <taxon>Polyneoptera</taxon>
        <taxon>Dictyoptera</taxon>
        <taxon>Blattodea</taxon>
        <taxon>Blattoidea</taxon>
        <taxon>Termitoidae</taxon>
        <taxon>Kalotermitidae</taxon>
        <taxon>Cryptotermitinae</taxon>
        <taxon>Cryptotermes</taxon>
    </lineage>
</organism>
<dbReference type="OrthoDB" id="8184313at2759"/>
<evidence type="ECO:0000313" key="4">
    <source>
        <dbReference type="Proteomes" id="UP000235965"/>
    </source>
</evidence>
<dbReference type="InParanoid" id="A0A2J7PCM4"/>
<evidence type="ECO:0000313" key="3">
    <source>
        <dbReference type="EMBL" id="PNF14067.1"/>
    </source>
</evidence>
<dbReference type="Proteomes" id="UP000235965">
    <property type="component" value="Unassembled WGS sequence"/>
</dbReference>
<dbReference type="EMBL" id="NEVH01027059">
    <property type="protein sequence ID" value="PNF14067.1"/>
    <property type="molecule type" value="Genomic_DNA"/>
</dbReference>
<dbReference type="InterPro" id="IPR036846">
    <property type="entry name" value="GM2-AP_sf"/>
</dbReference>
<name>A0A2J7PCM4_9NEOP</name>
<sequence>MPRSSYIRPMTILKSVFIALCAFGVFFTSTEACDGYKIKVNKIEPCDPSNQIKLTNPKVELTKDCELFVQGCAELTSGFTSCKVVYDVKKRGMIVPFKGEKDVCDEVPKVAKEKKASETFAKYKVPPHCPFNAMKLCSAKGETFDIQSYKDKFRLAAGQYSGTVTVQSNSGKSCFKFDVEFKRGK</sequence>
<evidence type="ECO:0008006" key="5">
    <source>
        <dbReference type="Google" id="ProtNLM"/>
    </source>
</evidence>
<feature type="signal peptide" evidence="2">
    <location>
        <begin position="1"/>
        <end position="32"/>
    </location>
</feature>
<evidence type="ECO:0000256" key="2">
    <source>
        <dbReference type="SAM" id="SignalP"/>
    </source>
</evidence>
<gene>
    <name evidence="3" type="ORF">B7P43_G03564</name>
</gene>
<reference evidence="3 4" key="1">
    <citation type="submission" date="2017-12" db="EMBL/GenBank/DDBJ databases">
        <title>Hemimetabolous genomes reveal molecular basis of termite eusociality.</title>
        <authorList>
            <person name="Harrison M.C."/>
            <person name="Jongepier E."/>
            <person name="Robertson H.M."/>
            <person name="Arning N."/>
            <person name="Bitard-Feildel T."/>
            <person name="Chao H."/>
            <person name="Childers C.P."/>
            <person name="Dinh H."/>
            <person name="Doddapaneni H."/>
            <person name="Dugan S."/>
            <person name="Gowin J."/>
            <person name="Greiner C."/>
            <person name="Han Y."/>
            <person name="Hu H."/>
            <person name="Hughes D.S.T."/>
            <person name="Huylmans A.-K."/>
            <person name="Kemena C."/>
            <person name="Kremer L.P.M."/>
            <person name="Lee S.L."/>
            <person name="Lopez-Ezquerra A."/>
            <person name="Mallet L."/>
            <person name="Monroy-Kuhn J.M."/>
            <person name="Moser A."/>
            <person name="Murali S.C."/>
            <person name="Muzny D.M."/>
            <person name="Otani S."/>
            <person name="Piulachs M.-D."/>
            <person name="Poelchau M."/>
            <person name="Qu J."/>
            <person name="Schaub F."/>
            <person name="Wada-Katsumata A."/>
            <person name="Worley K.C."/>
            <person name="Xie Q."/>
            <person name="Ylla G."/>
            <person name="Poulsen M."/>
            <person name="Gibbs R.A."/>
            <person name="Schal C."/>
            <person name="Richards S."/>
            <person name="Belles X."/>
            <person name="Korb J."/>
            <person name="Bornberg-Bauer E."/>
        </authorList>
    </citation>
    <scope>NUCLEOTIDE SEQUENCE [LARGE SCALE GENOMIC DNA]</scope>
    <source>
        <tissue evidence="3">Whole body</tissue>
    </source>
</reference>
<dbReference type="Gene3D" id="2.70.220.10">
    <property type="entry name" value="Ganglioside GM2 activator"/>
    <property type="match status" value="1"/>
</dbReference>
<accession>A0A2J7PCM4</accession>
<keyword evidence="4" id="KW-1185">Reference proteome</keyword>
<keyword evidence="1 2" id="KW-0732">Signal</keyword>
<feature type="chain" id="PRO_5014380253" description="MD-2-related lipid-recognition domain-containing protein" evidence="2">
    <location>
        <begin position="33"/>
        <end position="185"/>
    </location>
</feature>